<dbReference type="OrthoDB" id="2410195at2759"/>
<gene>
    <name evidence="7" type="ORF">OCU04_007397</name>
</gene>
<keyword evidence="3" id="KW-0949">S-adenosyl-L-methionine</keyword>
<dbReference type="GO" id="GO:0008171">
    <property type="term" value="F:O-methyltransferase activity"/>
    <property type="evidence" value="ECO:0007669"/>
    <property type="project" value="InterPro"/>
</dbReference>
<proteinExistence type="predicted"/>
<evidence type="ECO:0000256" key="2">
    <source>
        <dbReference type="ARBA" id="ARBA00022679"/>
    </source>
</evidence>
<keyword evidence="2" id="KW-0808">Transferase</keyword>
<dbReference type="Gene3D" id="3.40.50.150">
    <property type="entry name" value="Vaccinia Virus protein VP39"/>
    <property type="match status" value="1"/>
</dbReference>
<dbReference type="InterPro" id="IPR036390">
    <property type="entry name" value="WH_DNA-bd_sf"/>
</dbReference>
<dbReference type="InterPro" id="IPR016461">
    <property type="entry name" value="COMT-like"/>
</dbReference>
<dbReference type="PANTHER" id="PTHR43712:SF2">
    <property type="entry name" value="O-METHYLTRANSFERASE CICE"/>
    <property type="match status" value="1"/>
</dbReference>
<dbReference type="PROSITE" id="PS51683">
    <property type="entry name" value="SAM_OMT_II"/>
    <property type="match status" value="1"/>
</dbReference>
<evidence type="ECO:0000256" key="4">
    <source>
        <dbReference type="PIRSR" id="PIRSR005739-1"/>
    </source>
</evidence>
<evidence type="ECO:0000256" key="1">
    <source>
        <dbReference type="ARBA" id="ARBA00022603"/>
    </source>
</evidence>
<comment type="caution">
    <text evidence="7">The sequence shown here is derived from an EMBL/GenBank/DDBJ whole genome shotgun (WGS) entry which is preliminary data.</text>
</comment>
<dbReference type="EMBL" id="JAPEIS010000008">
    <property type="protein sequence ID" value="KAJ8063522.1"/>
    <property type="molecule type" value="Genomic_DNA"/>
</dbReference>
<feature type="domain" description="O-methyltransferase dimerisation" evidence="6">
    <location>
        <begin position="86"/>
        <end position="130"/>
    </location>
</feature>
<evidence type="ECO:0000313" key="8">
    <source>
        <dbReference type="Proteomes" id="UP001152300"/>
    </source>
</evidence>
<dbReference type="AlphaFoldDB" id="A0A9X0AIP0"/>
<dbReference type="InterPro" id="IPR036388">
    <property type="entry name" value="WH-like_DNA-bd_sf"/>
</dbReference>
<feature type="active site" description="Proton acceptor" evidence="4">
    <location>
        <position position="316"/>
    </location>
</feature>
<feature type="domain" description="O-methyltransferase C-terminal" evidence="5">
    <location>
        <begin position="239"/>
        <end position="384"/>
    </location>
</feature>
<accession>A0A9X0AIP0</accession>
<dbReference type="GO" id="GO:0032259">
    <property type="term" value="P:methylation"/>
    <property type="evidence" value="ECO:0007669"/>
    <property type="project" value="UniProtKB-KW"/>
</dbReference>
<dbReference type="Gene3D" id="1.10.10.10">
    <property type="entry name" value="Winged helix-like DNA-binding domain superfamily/Winged helix DNA-binding domain"/>
    <property type="match status" value="1"/>
</dbReference>
<dbReference type="SUPFAM" id="SSF46785">
    <property type="entry name" value="Winged helix' DNA-binding domain"/>
    <property type="match status" value="1"/>
</dbReference>
<protein>
    <recommendedName>
        <fullName evidence="9">O-methyltransferase domain-containing protein</fullName>
    </recommendedName>
</protein>
<dbReference type="InterPro" id="IPR001077">
    <property type="entry name" value="COMT_C"/>
</dbReference>
<evidence type="ECO:0000259" key="5">
    <source>
        <dbReference type="Pfam" id="PF00891"/>
    </source>
</evidence>
<dbReference type="SUPFAM" id="SSF53335">
    <property type="entry name" value="S-adenosyl-L-methionine-dependent methyltransferases"/>
    <property type="match status" value="1"/>
</dbReference>
<reference evidence="7" key="1">
    <citation type="submission" date="2022-11" db="EMBL/GenBank/DDBJ databases">
        <title>Genome Resource of Sclerotinia nivalis Strain SnTB1, a Plant Pathogen Isolated from American Ginseng.</title>
        <authorList>
            <person name="Fan S."/>
        </authorList>
    </citation>
    <scope>NUCLEOTIDE SEQUENCE</scope>
    <source>
        <strain evidence="7">SnTB1</strain>
    </source>
</reference>
<dbReference type="Proteomes" id="UP001152300">
    <property type="component" value="Unassembled WGS sequence"/>
</dbReference>
<evidence type="ECO:0000256" key="3">
    <source>
        <dbReference type="ARBA" id="ARBA00022691"/>
    </source>
</evidence>
<dbReference type="Pfam" id="PF08100">
    <property type="entry name" value="Dimerisation"/>
    <property type="match status" value="1"/>
</dbReference>
<dbReference type="GO" id="GO:0046983">
    <property type="term" value="F:protein dimerization activity"/>
    <property type="evidence" value="ECO:0007669"/>
    <property type="project" value="InterPro"/>
</dbReference>
<dbReference type="PANTHER" id="PTHR43712">
    <property type="entry name" value="PUTATIVE (AFU_ORTHOLOGUE AFUA_4G14580)-RELATED"/>
    <property type="match status" value="1"/>
</dbReference>
<evidence type="ECO:0008006" key="9">
    <source>
        <dbReference type="Google" id="ProtNLM"/>
    </source>
</evidence>
<sequence length="408" mass="45969">MGSIGDLELALARIMESAKTADESTRKNLINQLRKTAVSLETSGESIQRLLYLVSTHDSCKFLRPPLADIFLVKAIQPALCRVGNDLDIFKILADNGGLMTTTELAEKTKCDPLLLSRILRFLASTDIITEVGEETFIADNVTKALARPGLKAGMNHTFDSVGPGYQALPEFFKATNYKNPADASYTPFHMGHRTDLPLFEWFQKNPEKLVFFMEWMTAQREGMDVWLDLFPLEEYVKDLDPTRVMFVDVGGGIGHKCLELKTRFPSLQGEVILQDLPVTLEHALSIDGVKALPQDFFTPQQIKNAKFYYMRNILHDWPDDKCKIILTHLREAMGPDSAILIDEMVLPNTGTNFQAMNIDFTMMTALSAMERTQNQWEKVVDSASLKIVKTYTYTESLRDSVQVVVAK</sequence>
<dbReference type="InterPro" id="IPR012967">
    <property type="entry name" value="COMT_dimerisation"/>
</dbReference>
<dbReference type="Pfam" id="PF00891">
    <property type="entry name" value="Methyltransf_2"/>
    <property type="match status" value="1"/>
</dbReference>
<keyword evidence="8" id="KW-1185">Reference proteome</keyword>
<evidence type="ECO:0000313" key="7">
    <source>
        <dbReference type="EMBL" id="KAJ8063522.1"/>
    </source>
</evidence>
<evidence type="ECO:0000259" key="6">
    <source>
        <dbReference type="Pfam" id="PF08100"/>
    </source>
</evidence>
<name>A0A9X0AIP0_9HELO</name>
<dbReference type="InterPro" id="IPR029063">
    <property type="entry name" value="SAM-dependent_MTases_sf"/>
</dbReference>
<keyword evidence="1" id="KW-0489">Methyltransferase</keyword>
<organism evidence="7 8">
    <name type="scientific">Sclerotinia nivalis</name>
    <dbReference type="NCBI Taxonomy" id="352851"/>
    <lineage>
        <taxon>Eukaryota</taxon>
        <taxon>Fungi</taxon>
        <taxon>Dikarya</taxon>
        <taxon>Ascomycota</taxon>
        <taxon>Pezizomycotina</taxon>
        <taxon>Leotiomycetes</taxon>
        <taxon>Helotiales</taxon>
        <taxon>Sclerotiniaceae</taxon>
        <taxon>Sclerotinia</taxon>
    </lineage>
</organism>